<sequence>MWLYALTLNLRCPEASLSGAIMCPRFITIANATITHPSIISPATESNKLLWYDLLPQRDKYDRKLLRFCN</sequence>
<dbReference type="AlphaFoldDB" id="A0A068X4J1"/>
<dbReference type="Proteomes" id="UP000492820">
    <property type="component" value="Unassembled WGS sequence"/>
</dbReference>
<dbReference type="EMBL" id="LK028640">
    <property type="protein sequence ID" value="CDS24914.1"/>
    <property type="molecule type" value="Genomic_DNA"/>
</dbReference>
<reference evidence="1 2" key="1">
    <citation type="journal article" date="2013" name="Nature">
        <title>The genomes of four tapeworm species reveal adaptations to parasitism.</title>
        <authorList>
            <person name="Tsai I.J."/>
            <person name="Zarowiecki M."/>
            <person name="Holroyd N."/>
            <person name="Garciarrubio A."/>
            <person name="Sanchez-Flores A."/>
            <person name="Brooks K.L."/>
            <person name="Tracey A."/>
            <person name="Bobes R.J."/>
            <person name="Fragoso G."/>
            <person name="Sciutto E."/>
            <person name="Aslett M."/>
            <person name="Beasley H."/>
            <person name="Bennett H.M."/>
            <person name="Cai J."/>
            <person name="Camicia F."/>
            <person name="Clark R."/>
            <person name="Cucher M."/>
            <person name="De Silva N."/>
            <person name="Day T.A."/>
            <person name="Deplazes P."/>
            <person name="Estrada K."/>
            <person name="Fernandez C."/>
            <person name="Holland P.W."/>
            <person name="Hou J."/>
            <person name="Hu S."/>
            <person name="Huckvale T."/>
            <person name="Hung S.S."/>
            <person name="Kamenetzky L."/>
            <person name="Keane J.A."/>
            <person name="Kiss F."/>
            <person name="Koziol U."/>
            <person name="Lambert O."/>
            <person name="Liu K."/>
            <person name="Luo X."/>
            <person name="Luo Y."/>
            <person name="Macchiaroli N."/>
            <person name="Nichol S."/>
            <person name="Paps J."/>
            <person name="Parkinson J."/>
            <person name="Pouchkina-Stantcheva N."/>
            <person name="Riddiford N."/>
            <person name="Rosenzvit M."/>
            <person name="Salinas G."/>
            <person name="Wasmuth J.D."/>
            <person name="Zamanian M."/>
            <person name="Zheng Y."/>
            <person name="Cai X."/>
            <person name="Soberon X."/>
            <person name="Olson P.D."/>
            <person name="Laclette J.P."/>
            <person name="Brehm K."/>
            <person name="Berriman M."/>
            <person name="Garciarrubio A."/>
            <person name="Bobes R.J."/>
            <person name="Fragoso G."/>
            <person name="Sanchez-Flores A."/>
            <person name="Estrada K."/>
            <person name="Cevallos M.A."/>
            <person name="Morett E."/>
            <person name="Gonzalez V."/>
            <person name="Portillo T."/>
            <person name="Ochoa-Leyva A."/>
            <person name="Jose M.V."/>
            <person name="Sciutto E."/>
            <person name="Landa A."/>
            <person name="Jimenez L."/>
            <person name="Valdes V."/>
            <person name="Carrero J.C."/>
            <person name="Larralde C."/>
            <person name="Morales-Montor J."/>
            <person name="Limon-Lason J."/>
            <person name="Soberon X."/>
            <person name="Laclette J.P."/>
        </authorList>
    </citation>
    <scope>NUCLEOTIDE SEQUENCE [LARGE SCALE GENOMIC DNA]</scope>
</reference>
<gene>
    <name evidence="1" type="ORF">EgrG_001155300</name>
</gene>
<reference evidence="3" key="3">
    <citation type="submission" date="2020-10" db="UniProtKB">
        <authorList>
            <consortium name="WormBaseParasite"/>
        </authorList>
    </citation>
    <scope>IDENTIFICATION</scope>
</reference>
<organism evidence="1">
    <name type="scientific">Echinococcus granulosus</name>
    <name type="common">Hydatid tapeworm</name>
    <dbReference type="NCBI Taxonomy" id="6210"/>
    <lineage>
        <taxon>Eukaryota</taxon>
        <taxon>Metazoa</taxon>
        <taxon>Spiralia</taxon>
        <taxon>Lophotrochozoa</taxon>
        <taxon>Platyhelminthes</taxon>
        <taxon>Cestoda</taxon>
        <taxon>Eucestoda</taxon>
        <taxon>Cyclophyllidea</taxon>
        <taxon>Taeniidae</taxon>
        <taxon>Echinococcus</taxon>
        <taxon>Echinococcus granulosus group</taxon>
    </lineage>
</organism>
<evidence type="ECO:0000313" key="3">
    <source>
        <dbReference type="WBParaSite" id="EgrG_001155300"/>
    </source>
</evidence>
<protein>
    <submittedName>
        <fullName evidence="3">Secreted protein</fullName>
    </submittedName>
</protein>
<accession>A0A068X4J1</accession>
<name>A0A068X4J1_ECHGR</name>
<evidence type="ECO:0000313" key="2">
    <source>
        <dbReference type="Proteomes" id="UP000492820"/>
    </source>
</evidence>
<reference evidence="1" key="2">
    <citation type="submission" date="2014-06" db="EMBL/GenBank/DDBJ databases">
        <authorList>
            <person name="Aslett M."/>
        </authorList>
    </citation>
    <scope>NUCLEOTIDE SEQUENCE</scope>
</reference>
<dbReference type="WBParaSite" id="EgrG_001155300">
    <property type="protein sequence ID" value="EgrG_001155300"/>
    <property type="gene ID" value="EgrG_001155300"/>
</dbReference>
<evidence type="ECO:0000313" key="1">
    <source>
        <dbReference type="EMBL" id="CDS24914.1"/>
    </source>
</evidence>
<proteinExistence type="predicted"/>